<accession>A0A183KWQ6</accession>
<dbReference type="Proteomes" id="UP000279833">
    <property type="component" value="Unassembled WGS sequence"/>
</dbReference>
<gene>
    <name evidence="2" type="ORF">SCUD_LOCUS19500</name>
</gene>
<reference evidence="2 3" key="2">
    <citation type="submission" date="2018-11" db="EMBL/GenBank/DDBJ databases">
        <authorList>
            <consortium name="Pathogen Informatics"/>
        </authorList>
    </citation>
    <scope>NUCLEOTIDE SEQUENCE [LARGE SCALE GENOMIC DNA]</scope>
    <source>
        <strain evidence="2">Dakar</strain>
        <strain evidence="3">Dakar, Senegal</strain>
    </source>
</reference>
<evidence type="ECO:0000313" key="4">
    <source>
        <dbReference type="WBParaSite" id="SCUD_0001950301-mRNA-1"/>
    </source>
</evidence>
<dbReference type="EMBL" id="UZAK01042634">
    <property type="protein sequence ID" value="VDP69319.1"/>
    <property type="molecule type" value="Genomic_DNA"/>
</dbReference>
<dbReference type="AlphaFoldDB" id="A0A183KWQ6"/>
<protein>
    <submittedName>
        <fullName evidence="4">Retrovirus-related Pol polyprotein from transposon TNT 1-94</fullName>
    </submittedName>
</protein>
<keyword evidence="3" id="KW-1185">Reference proteome</keyword>
<proteinExistence type="predicted"/>
<reference evidence="4" key="1">
    <citation type="submission" date="2016-06" db="UniProtKB">
        <authorList>
            <consortium name="WormBaseParasite"/>
        </authorList>
    </citation>
    <scope>IDENTIFICATION</scope>
</reference>
<evidence type="ECO:0000313" key="2">
    <source>
        <dbReference type="EMBL" id="VDP69319.1"/>
    </source>
</evidence>
<feature type="region of interest" description="Disordered" evidence="1">
    <location>
        <begin position="39"/>
        <end position="87"/>
    </location>
</feature>
<evidence type="ECO:0000256" key="1">
    <source>
        <dbReference type="SAM" id="MobiDB-lite"/>
    </source>
</evidence>
<evidence type="ECO:0000313" key="3">
    <source>
        <dbReference type="Proteomes" id="UP000279833"/>
    </source>
</evidence>
<feature type="compositionally biased region" description="Polar residues" evidence="1">
    <location>
        <begin position="41"/>
        <end position="53"/>
    </location>
</feature>
<name>A0A183KWQ6_9TREM</name>
<sequence>MLDFPTADSPSITSLWELLFAILKDYKVLYKQPKTVHIVGNNDNMNKPTSNNQAERRSEKQQFRWQNIKPPKGTDRCVKTDGTNGSG</sequence>
<organism evidence="4">
    <name type="scientific">Schistosoma curassoni</name>
    <dbReference type="NCBI Taxonomy" id="6186"/>
    <lineage>
        <taxon>Eukaryota</taxon>
        <taxon>Metazoa</taxon>
        <taxon>Spiralia</taxon>
        <taxon>Lophotrochozoa</taxon>
        <taxon>Platyhelminthes</taxon>
        <taxon>Trematoda</taxon>
        <taxon>Digenea</taxon>
        <taxon>Strigeidida</taxon>
        <taxon>Schistosomatoidea</taxon>
        <taxon>Schistosomatidae</taxon>
        <taxon>Schistosoma</taxon>
    </lineage>
</organism>
<dbReference type="WBParaSite" id="SCUD_0001950301-mRNA-1">
    <property type="protein sequence ID" value="SCUD_0001950301-mRNA-1"/>
    <property type="gene ID" value="SCUD_0001950301"/>
</dbReference>